<sequence length="499" mass="55006">MDNRTVLVAEHIDKRFGITHAVNDVSLTVSAGEIRGLIGENGSGKSTFCQMLCGIYSIGGGTFTLDGEELSIRNQVDANNAGIAIIVQEMGTLSGLTVAENIYLGHEGPFMHKGIKDTRAMNREAQRLLDEYGFGRIKAGVMIDHYNFEDRKLVEIVKATYMKPKILVIDETTTALSQNGRLELYKIMDAVRADGRTVIFISHDLGEVLAHTDKVSVLRDGEYIDTVVSSEVTEDDLKRLMVGREIGSAYYRTDFGQPVSDETVLSVRNVTVNGELEDVSFDLHKGEILGFGGLSECGMHEIGKAVFGASWNREGTVTLADGTEINDIPTAIKKSIAYASKDRDNESIILNESIRNNVVLPSLEDLSNHGLLNGRKMTRFANEQAKNMQTKMQNVNQFVSDLSGGNKQKVVLARWLGKGSQILVLDSPTRGIDVKVKQAIYALMAELKEQGRSIIMISEEIPELLGMSDRILVMKDGRINGEFQRDPDLNEETLIAKMV</sequence>
<accession>A0AC61N3E3</accession>
<gene>
    <name evidence="1" type="ORF">JYE49_07240</name>
</gene>
<protein>
    <submittedName>
        <fullName evidence="1">Sugar ABC transporter ATP-binding protein</fullName>
    </submittedName>
</protein>
<name>A0AC61N3E3_9FIRM</name>
<dbReference type="EMBL" id="CP068393">
    <property type="protein sequence ID" value="QUC68474.1"/>
    <property type="molecule type" value="Genomic_DNA"/>
</dbReference>
<evidence type="ECO:0000313" key="1">
    <source>
        <dbReference type="EMBL" id="QUC68474.1"/>
    </source>
</evidence>
<evidence type="ECO:0000313" key="2">
    <source>
        <dbReference type="Proteomes" id="UP000682782"/>
    </source>
</evidence>
<keyword evidence="2" id="KW-1185">Reference proteome</keyword>
<organism evidence="1 2">
    <name type="scientific">Aristaeella hokkaidonensis</name>
    <dbReference type="NCBI Taxonomy" id="3046382"/>
    <lineage>
        <taxon>Bacteria</taxon>
        <taxon>Bacillati</taxon>
        <taxon>Bacillota</taxon>
        <taxon>Clostridia</taxon>
        <taxon>Eubacteriales</taxon>
        <taxon>Aristaeellaceae</taxon>
        <taxon>Aristaeella</taxon>
    </lineage>
</organism>
<dbReference type="Proteomes" id="UP000682782">
    <property type="component" value="Chromosome"/>
</dbReference>
<reference evidence="1" key="1">
    <citation type="submission" date="2021-01" db="EMBL/GenBank/DDBJ databases">
        <title>Complete genome sequence of Clostridiales bacterium R-7.</title>
        <authorList>
            <person name="Mahoney-Kurpe S.C."/>
            <person name="Palevich N."/>
            <person name="Koike S."/>
            <person name="Moon C.D."/>
            <person name="Attwood G.T."/>
        </authorList>
    </citation>
    <scope>NUCLEOTIDE SEQUENCE</scope>
    <source>
        <strain evidence="1">R-7</strain>
    </source>
</reference>
<keyword evidence="1" id="KW-0547">Nucleotide-binding</keyword>
<keyword evidence="1" id="KW-0067">ATP-binding</keyword>
<proteinExistence type="predicted"/>